<reference evidence="6 7" key="1">
    <citation type="journal article" date="2016" name="Nat. Commun.">
        <title>Thousands of microbial genomes shed light on interconnected biogeochemical processes in an aquifer system.</title>
        <authorList>
            <person name="Anantharaman K."/>
            <person name="Brown C.T."/>
            <person name="Hug L.A."/>
            <person name="Sharon I."/>
            <person name="Castelle C.J."/>
            <person name="Probst A.J."/>
            <person name="Thomas B.C."/>
            <person name="Singh A."/>
            <person name="Wilkins M.J."/>
            <person name="Karaoz U."/>
            <person name="Brodie E.L."/>
            <person name="Williams K.H."/>
            <person name="Hubbard S.S."/>
            <person name="Banfield J.F."/>
        </authorList>
    </citation>
    <scope>NUCLEOTIDE SEQUENCE [LARGE SCALE GENOMIC DNA]</scope>
</reference>
<dbReference type="SMART" id="SM00419">
    <property type="entry name" value="HTH_CRP"/>
    <property type="match status" value="1"/>
</dbReference>
<dbReference type="Gene3D" id="2.60.120.10">
    <property type="entry name" value="Jelly Rolls"/>
    <property type="match status" value="1"/>
</dbReference>
<evidence type="ECO:0000256" key="2">
    <source>
        <dbReference type="ARBA" id="ARBA00023125"/>
    </source>
</evidence>
<organism evidence="6 7">
    <name type="scientific">Candidatus Muproteobacteria bacterium RIFCSPHIGHO2_01_FULL_65_16</name>
    <dbReference type="NCBI Taxonomy" id="1817764"/>
    <lineage>
        <taxon>Bacteria</taxon>
        <taxon>Pseudomonadati</taxon>
        <taxon>Pseudomonadota</taxon>
        <taxon>Candidatus Muproteobacteria</taxon>
    </lineage>
</organism>
<dbReference type="InterPro" id="IPR018490">
    <property type="entry name" value="cNMP-bd_dom_sf"/>
</dbReference>
<keyword evidence="2" id="KW-0238">DNA-binding</keyword>
<sequence>MLGRVVTRRRLRRKGEMLYCVGDPLRTLHVVQAGSIRTGMSTCEGDVQVLGFHVPGDILGIDAIGENSHPSDATAIEASVVCELPYPLLEKQMRATPPLQREFLRLLSGEIAREKELMCVLGQRNADSRLATCLLNLSERYGRADTRAGRLTLAMSRQDLGNHLGLAMETISRLFTRFQEEGLLSVAGRRVQLLDYPRLRAL</sequence>
<dbReference type="PROSITE" id="PS51063">
    <property type="entry name" value="HTH_CRP_2"/>
    <property type="match status" value="1"/>
</dbReference>
<keyword evidence="3" id="KW-0804">Transcription</keyword>
<dbReference type="Proteomes" id="UP000179360">
    <property type="component" value="Unassembled WGS sequence"/>
</dbReference>
<dbReference type="Pfam" id="PF00027">
    <property type="entry name" value="cNMP_binding"/>
    <property type="match status" value="1"/>
</dbReference>
<dbReference type="GO" id="GO:0003700">
    <property type="term" value="F:DNA-binding transcription factor activity"/>
    <property type="evidence" value="ECO:0007669"/>
    <property type="project" value="TreeGrafter"/>
</dbReference>
<evidence type="ECO:0008006" key="8">
    <source>
        <dbReference type="Google" id="ProtNLM"/>
    </source>
</evidence>
<evidence type="ECO:0000259" key="4">
    <source>
        <dbReference type="PROSITE" id="PS50042"/>
    </source>
</evidence>
<proteinExistence type="predicted"/>
<dbReference type="CDD" id="cd00038">
    <property type="entry name" value="CAP_ED"/>
    <property type="match status" value="1"/>
</dbReference>
<dbReference type="STRING" id="1817764.A2637_06705"/>
<name>A0A1F6TIY7_9PROT</name>
<dbReference type="InterPro" id="IPR014710">
    <property type="entry name" value="RmlC-like_jellyroll"/>
</dbReference>
<dbReference type="Pfam" id="PF13545">
    <property type="entry name" value="HTH_Crp_2"/>
    <property type="match status" value="1"/>
</dbReference>
<dbReference type="SUPFAM" id="SSF51206">
    <property type="entry name" value="cAMP-binding domain-like"/>
    <property type="match status" value="1"/>
</dbReference>
<dbReference type="AlphaFoldDB" id="A0A1F6TIY7"/>
<dbReference type="CDD" id="cd00092">
    <property type="entry name" value="HTH_CRP"/>
    <property type="match status" value="1"/>
</dbReference>
<feature type="domain" description="Cyclic nucleotide-binding" evidence="4">
    <location>
        <begin position="1"/>
        <end position="76"/>
    </location>
</feature>
<dbReference type="InterPro" id="IPR012318">
    <property type="entry name" value="HTH_CRP"/>
</dbReference>
<dbReference type="EMBL" id="MFSY01000102">
    <property type="protein sequence ID" value="OGI45025.1"/>
    <property type="molecule type" value="Genomic_DNA"/>
</dbReference>
<evidence type="ECO:0000313" key="6">
    <source>
        <dbReference type="EMBL" id="OGI45025.1"/>
    </source>
</evidence>
<evidence type="ECO:0000259" key="5">
    <source>
        <dbReference type="PROSITE" id="PS51063"/>
    </source>
</evidence>
<gene>
    <name evidence="6" type="ORF">A2637_06705</name>
</gene>
<evidence type="ECO:0000256" key="3">
    <source>
        <dbReference type="ARBA" id="ARBA00023163"/>
    </source>
</evidence>
<dbReference type="Gene3D" id="1.10.10.10">
    <property type="entry name" value="Winged helix-like DNA-binding domain superfamily/Winged helix DNA-binding domain"/>
    <property type="match status" value="1"/>
</dbReference>
<dbReference type="GO" id="GO:0003677">
    <property type="term" value="F:DNA binding"/>
    <property type="evidence" value="ECO:0007669"/>
    <property type="project" value="UniProtKB-KW"/>
</dbReference>
<dbReference type="FunFam" id="1.10.10.10:FF:000028">
    <property type="entry name" value="Fumarate/nitrate reduction transcriptional regulator Fnr"/>
    <property type="match status" value="1"/>
</dbReference>
<comment type="caution">
    <text evidence="6">The sequence shown here is derived from an EMBL/GenBank/DDBJ whole genome shotgun (WGS) entry which is preliminary data.</text>
</comment>
<evidence type="ECO:0000256" key="1">
    <source>
        <dbReference type="ARBA" id="ARBA00023015"/>
    </source>
</evidence>
<accession>A0A1F6TIY7</accession>
<dbReference type="GO" id="GO:0005829">
    <property type="term" value="C:cytosol"/>
    <property type="evidence" value="ECO:0007669"/>
    <property type="project" value="TreeGrafter"/>
</dbReference>
<dbReference type="PRINTS" id="PR00034">
    <property type="entry name" value="HTHCRP"/>
</dbReference>
<keyword evidence="1" id="KW-0805">Transcription regulation</keyword>
<feature type="domain" description="HTH crp-type" evidence="5">
    <location>
        <begin position="124"/>
        <end position="197"/>
    </location>
</feature>
<dbReference type="InterPro" id="IPR050397">
    <property type="entry name" value="Env_Response_Regulators"/>
</dbReference>
<protein>
    <recommendedName>
        <fullName evidence="8">Crp/Fnr family transcriptional regulator</fullName>
    </recommendedName>
</protein>
<dbReference type="InterPro" id="IPR036388">
    <property type="entry name" value="WH-like_DNA-bd_sf"/>
</dbReference>
<dbReference type="SUPFAM" id="SSF46785">
    <property type="entry name" value="Winged helix' DNA-binding domain"/>
    <property type="match status" value="1"/>
</dbReference>
<dbReference type="PANTHER" id="PTHR24567">
    <property type="entry name" value="CRP FAMILY TRANSCRIPTIONAL REGULATORY PROTEIN"/>
    <property type="match status" value="1"/>
</dbReference>
<dbReference type="InterPro" id="IPR000595">
    <property type="entry name" value="cNMP-bd_dom"/>
</dbReference>
<dbReference type="PANTHER" id="PTHR24567:SF75">
    <property type="entry name" value="FUMARATE AND NITRATE REDUCTION REGULATORY PROTEIN"/>
    <property type="match status" value="1"/>
</dbReference>
<dbReference type="PROSITE" id="PS50042">
    <property type="entry name" value="CNMP_BINDING_3"/>
    <property type="match status" value="1"/>
</dbReference>
<evidence type="ECO:0000313" key="7">
    <source>
        <dbReference type="Proteomes" id="UP000179360"/>
    </source>
</evidence>
<dbReference type="InterPro" id="IPR036390">
    <property type="entry name" value="WH_DNA-bd_sf"/>
</dbReference>